<reference evidence="1 2" key="1">
    <citation type="submission" date="2024-09" db="EMBL/GenBank/DDBJ databases">
        <authorList>
            <person name="Sun Q."/>
            <person name="Mori K."/>
        </authorList>
    </citation>
    <scope>NUCLEOTIDE SEQUENCE [LARGE SCALE GENOMIC DNA]</scope>
    <source>
        <strain evidence="1 2">CECT 8064</strain>
    </source>
</reference>
<protein>
    <submittedName>
        <fullName evidence="1">Uncharacterized protein</fullName>
    </submittedName>
</protein>
<accession>A0ABV5HH17</accession>
<dbReference type="EMBL" id="JBHMEP010000001">
    <property type="protein sequence ID" value="MFB9133516.1"/>
    <property type="molecule type" value="Genomic_DNA"/>
</dbReference>
<keyword evidence="2" id="KW-1185">Reference proteome</keyword>
<organism evidence="1 2">
    <name type="scientific">Vibrio olivae</name>
    <dbReference type="NCBI Taxonomy" id="1243002"/>
    <lineage>
        <taxon>Bacteria</taxon>
        <taxon>Pseudomonadati</taxon>
        <taxon>Pseudomonadota</taxon>
        <taxon>Gammaproteobacteria</taxon>
        <taxon>Vibrionales</taxon>
        <taxon>Vibrionaceae</taxon>
        <taxon>Vibrio</taxon>
    </lineage>
</organism>
<dbReference type="Proteomes" id="UP001589645">
    <property type="component" value="Unassembled WGS sequence"/>
</dbReference>
<proteinExistence type="predicted"/>
<evidence type="ECO:0000313" key="2">
    <source>
        <dbReference type="Proteomes" id="UP001589645"/>
    </source>
</evidence>
<sequence>MEITLKRTKRLELYNQNLIIKRKLNLRIKSLKVKSKMGTLSEIERAFLFPALKYMQLNLPKKSQFIRNKSLKNSIYKTSEQCELYIKELNEIEHNPPALLQYIK</sequence>
<gene>
    <name evidence="1" type="ORF">ACFFUV_00855</name>
</gene>
<dbReference type="RefSeq" id="WP_390189039.1">
    <property type="nucleotide sequence ID" value="NZ_JBHMEP010000001.1"/>
</dbReference>
<name>A0ABV5HH17_9VIBR</name>
<comment type="caution">
    <text evidence="1">The sequence shown here is derived from an EMBL/GenBank/DDBJ whole genome shotgun (WGS) entry which is preliminary data.</text>
</comment>
<evidence type="ECO:0000313" key="1">
    <source>
        <dbReference type="EMBL" id="MFB9133516.1"/>
    </source>
</evidence>